<evidence type="ECO:0000313" key="6">
    <source>
        <dbReference type="Proteomes" id="UP001153076"/>
    </source>
</evidence>
<accession>A0A9Q1JMK3</accession>
<feature type="compositionally biased region" description="Polar residues" evidence="3">
    <location>
        <begin position="66"/>
        <end position="88"/>
    </location>
</feature>
<keyword evidence="6" id="KW-1185">Reference proteome</keyword>
<comment type="subcellular location">
    <subcellularLocation>
        <location evidence="1">Nucleus</location>
    </subcellularLocation>
</comment>
<dbReference type="GO" id="GO:0000977">
    <property type="term" value="F:RNA polymerase II transcription regulatory region sequence-specific DNA binding"/>
    <property type="evidence" value="ECO:0007669"/>
    <property type="project" value="TreeGrafter"/>
</dbReference>
<keyword evidence="2" id="KW-0539">Nucleus</keyword>
<dbReference type="GO" id="GO:0045944">
    <property type="term" value="P:positive regulation of transcription by RNA polymerase II"/>
    <property type="evidence" value="ECO:0007669"/>
    <property type="project" value="TreeGrafter"/>
</dbReference>
<evidence type="ECO:0000256" key="2">
    <source>
        <dbReference type="ARBA" id="ARBA00023242"/>
    </source>
</evidence>
<dbReference type="EMBL" id="JAKOGI010001276">
    <property type="protein sequence ID" value="KAJ8426531.1"/>
    <property type="molecule type" value="Genomic_DNA"/>
</dbReference>
<evidence type="ECO:0000256" key="3">
    <source>
        <dbReference type="SAM" id="MobiDB-lite"/>
    </source>
</evidence>
<protein>
    <recommendedName>
        <fullName evidence="4">Tify domain-containing protein</fullName>
    </recommendedName>
</protein>
<gene>
    <name evidence="5" type="ORF">Cgig2_022538</name>
</gene>
<dbReference type="PANTHER" id="PTHR47025:SF7">
    <property type="entry name" value="ACYL-COA N-ACYLTRANSFERASE WITH RING_FYVE_PHD-TYPE ZINC FINGER DOMAIN-CONTAINING PROTEIN"/>
    <property type="match status" value="1"/>
</dbReference>
<feature type="compositionally biased region" description="Low complexity" evidence="3">
    <location>
        <begin position="89"/>
        <end position="101"/>
    </location>
</feature>
<dbReference type="PANTHER" id="PTHR47025">
    <property type="entry name" value="AUTOIMMUNE REGULATOR"/>
    <property type="match status" value="1"/>
</dbReference>
<dbReference type="GO" id="GO:0005634">
    <property type="term" value="C:nucleus"/>
    <property type="evidence" value="ECO:0007669"/>
    <property type="project" value="UniProtKB-SubCell"/>
</dbReference>
<dbReference type="InterPro" id="IPR032308">
    <property type="entry name" value="TDBD"/>
</dbReference>
<sequence>MGEGEEVDDGRIELKRELGCIVNEKAELGASPQRKHARLASETTIDGLWSELRDNPVVSPMRENENVSSLETSSSHLAEMGSSSDNQVNSGETTSESSGNSCLVSCSNERIRNYGSCSGVSPSQISLEIPKHVSTTGIRKITFKFSKSKEEYESKLSTSTAAQLASSGVCEADSFIDSSDELGLDDSNDRFVYNMELKMSKKVVPDSYPTNVKKLLATGILEGARVKYISTSGEVLSAYEFEQHAGGSKTRHPNNHIFLENGRPIYSIIEELKTAPLGILEELVKDMVGSSFNEGSFRAWKASLQQCDGMFPADKKCQRKSSSIYSTHLR</sequence>
<dbReference type="Pfam" id="PF16135">
    <property type="entry name" value="TDBD"/>
    <property type="match status" value="1"/>
</dbReference>
<dbReference type="Proteomes" id="UP001153076">
    <property type="component" value="Unassembled WGS sequence"/>
</dbReference>
<dbReference type="AlphaFoldDB" id="A0A9Q1JMK3"/>
<organism evidence="5 6">
    <name type="scientific">Carnegiea gigantea</name>
    <dbReference type="NCBI Taxonomy" id="171969"/>
    <lineage>
        <taxon>Eukaryota</taxon>
        <taxon>Viridiplantae</taxon>
        <taxon>Streptophyta</taxon>
        <taxon>Embryophyta</taxon>
        <taxon>Tracheophyta</taxon>
        <taxon>Spermatophyta</taxon>
        <taxon>Magnoliopsida</taxon>
        <taxon>eudicotyledons</taxon>
        <taxon>Gunneridae</taxon>
        <taxon>Pentapetalae</taxon>
        <taxon>Caryophyllales</taxon>
        <taxon>Cactineae</taxon>
        <taxon>Cactaceae</taxon>
        <taxon>Cactoideae</taxon>
        <taxon>Echinocereeae</taxon>
        <taxon>Carnegiea</taxon>
    </lineage>
</organism>
<dbReference type="OrthoDB" id="1714123at2759"/>
<comment type="caution">
    <text evidence="5">The sequence shown here is derived from an EMBL/GenBank/DDBJ whole genome shotgun (WGS) entry which is preliminary data.</text>
</comment>
<proteinExistence type="predicted"/>
<evidence type="ECO:0000259" key="4">
    <source>
        <dbReference type="Pfam" id="PF16135"/>
    </source>
</evidence>
<evidence type="ECO:0000313" key="5">
    <source>
        <dbReference type="EMBL" id="KAJ8426531.1"/>
    </source>
</evidence>
<reference evidence="5" key="1">
    <citation type="submission" date="2022-04" db="EMBL/GenBank/DDBJ databases">
        <title>Carnegiea gigantea Genome sequencing and assembly v2.</title>
        <authorList>
            <person name="Copetti D."/>
            <person name="Sanderson M.J."/>
            <person name="Burquez A."/>
            <person name="Wojciechowski M.F."/>
        </authorList>
    </citation>
    <scope>NUCLEOTIDE SEQUENCE</scope>
    <source>
        <strain evidence="5">SGP5-SGP5p</strain>
        <tissue evidence="5">Aerial part</tissue>
    </source>
</reference>
<feature type="domain" description="Tify" evidence="4">
    <location>
        <begin position="233"/>
        <end position="271"/>
    </location>
</feature>
<feature type="region of interest" description="Disordered" evidence="3">
    <location>
        <begin position="57"/>
        <end position="102"/>
    </location>
</feature>
<name>A0A9Q1JMK3_9CARY</name>
<evidence type="ECO:0000256" key="1">
    <source>
        <dbReference type="ARBA" id="ARBA00004123"/>
    </source>
</evidence>
<dbReference type="GO" id="GO:0042393">
    <property type="term" value="F:histone binding"/>
    <property type="evidence" value="ECO:0007669"/>
    <property type="project" value="TreeGrafter"/>
</dbReference>
<dbReference type="GO" id="GO:0003682">
    <property type="term" value="F:chromatin binding"/>
    <property type="evidence" value="ECO:0007669"/>
    <property type="project" value="TreeGrafter"/>
</dbReference>